<protein>
    <submittedName>
        <fullName evidence="1">DUF6221 family protein</fullName>
    </submittedName>
</protein>
<name>A0ABS9YPI8_9ACTN</name>
<gene>
    <name evidence="1" type="ORF">MQP27_49790</name>
</gene>
<proteinExistence type="predicted"/>
<reference evidence="1" key="1">
    <citation type="submission" date="2022-03" db="EMBL/GenBank/DDBJ databases">
        <title>Streptomyces 7R015 and 7R016 isolated from Barleria lupulina in Thailand.</title>
        <authorList>
            <person name="Kanchanasin P."/>
            <person name="Phongsopitanun W."/>
            <person name="Tanasupawat S."/>
        </authorList>
    </citation>
    <scope>NUCLEOTIDE SEQUENCE</scope>
    <source>
        <strain evidence="1">7R015</strain>
    </source>
</reference>
<dbReference type="Proteomes" id="UP001165269">
    <property type="component" value="Unassembled WGS sequence"/>
</dbReference>
<dbReference type="Pfam" id="PF19730">
    <property type="entry name" value="DUF6221"/>
    <property type="match status" value="1"/>
</dbReference>
<organism evidence="1 2">
    <name type="scientific">Streptomyces cylindrosporus</name>
    <dbReference type="NCBI Taxonomy" id="2927583"/>
    <lineage>
        <taxon>Bacteria</taxon>
        <taxon>Bacillati</taxon>
        <taxon>Actinomycetota</taxon>
        <taxon>Actinomycetes</taxon>
        <taxon>Kitasatosporales</taxon>
        <taxon>Streptomycetaceae</taxon>
        <taxon>Streptomyces</taxon>
    </lineage>
</organism>
<comment type="caution">
    <text evidence="1">The sequence shown here is derived from an EMBL/GenBank/DDBJ whole genome shotgun (WGS) entry which is preliminary data.</text>
</comment>
<keyword evidence="2" id="KW-1185">Reference proteome</keyword>
<sequence>MTAQGEDILAWLDNAISVRETAATEAAAPYGGRWVQGFPEQHKDPDMRYGWAQDMVHLSQNDPHIAYQCLSGEIAAHTVLNDPESVLRRCAADRKLIGQHGPWNVRDRACRGCGLNNQDEQRIADYADCPVLNGIAEGYGWTGGER</sequence>
<evidence type="ECO:0000313" key="1">
    <source>
        <dbReference type="EMBL" id="MCI3279185.1"/>
    </source>
</evidence>
<dbReference type="EMBL" id="JALDAY010000024">
    <property type="protein sequence ID" value="MCI3279185.1"/>
    <property type="molecule type" value="Genomic_DNA"/>
</dbReference>
<accession>A0ABS9YPI8</accession>
<dbReference type="InterPro" id="IPR046193">
    <property type="entry name" value="DUF6221"/>
</dbReference>
<evidence type="ECO:0000313" key="2">
    <source>
        <dbReference type="Proteomes" id="UP001165269"/>
    </source>
</evidence>
<dbReference type="RefSeq" id="WP_242778947.1">
    <property type="nucleotide sequence ID" value="NZ_JALDAY010000024.1"/>
</dbReference>